<reference evidence="1 2" key="1">
    <citation type="journal article" date="2017" name="Nat. Commun.">
        <title>In situ click chemistry generation of cyclooxygenase-2 inhibitors.</title>
        <authorList>
            <person name="Bhardwaj A."/>
            <person name="Kaur J."/>
            <person name="Wuest M."/>
            <person name="Wuest F."/>
        </authorList>
    </citation>
    <scope>NUCLEOTIDE SEQUENCE [LARGE SCALE GENOMIC DNA]</scope>
    <source>
        <strain evidence="1">S2_012_000_R3_94</strain>
    </source>
</reference>
<protein>
    <submittedName>
        <fullName evidence="1">Uncharacterized protein</fullName>
    </submittedName>
</protein>
<organism evidence="1 2">
    <name type="scientific">Paracoccus denitrificans</name>
    <dbReference type="NCBI Taxonomy" id="266"/>
    <lineage>
        <taxon>Bacteria</taxon>
        <taxon>Pseudomonadati</taxon>
        <taxon>Pseudomonadota</taxon>
        <taxon>Alphaproteobacteria</taxon>
        <taxon>Rhodobacterales</taxon>
        <taxon>Paracoccaceae</taxon>
        <taxon>Paracoccus</taxon>
    </lineage>
</organism>
<name>A0A533I9G1_PARDE</name>
<proteinExistence type="predicted"/>
<dbReference type="EMBL" id="VAFL01000007">
    <property type="protein sequence ID" value="TKW66308.1"/>
    <property type="molecule type" value="Genomic_DNA"/>
</dbReference>
<dbReference type="AlphaFoldDB" id="A0A533I9G1"/>
<evidence type="ECO:0000313" key="2">
    <source>
        <dbReference type="Proteomes" id="UP000315344"/>
    </source>
</evidence>
<gene>
    <name evidence="1" type="ORF">DI616_10105</name>
</gene>
<evidence type="ECO:0000313" key="1">
    <source>
        <dbReference type="EMBL" id="TKW66308.1"/>
    </source>
</evidence>
<comment type="caution">
    <text evidence="1">The sequence shown here is derived from an EMBL/GenBank/DDBJ whole genome shotgun (WGS) entry which is preliminary data.</text>
</comment>
<dbReference type="Proteomes" id="UP000315344">
    <property type="component" value="Unassembled WGS sequence"/>
</dbReference>
<sequence>MTYATSLYAYLSGDMSRERDKPRFTEFQPADERSADLATTKVPIEFGRPLVFIMDEIELRQRDN</sequence>
<accession>A0A533I9G1</accession>